<proteinExistence type="predicted"/>
<protein>
    <submittedName>
        <fullName evidence="2">Uncharacterized protein</fullName>
    </submittedName>
</protein>
<gene>
    <name evidence="2" type="ORF">SAMN06295900_11129</name>
</gene>
<dbReference type="AlphaFoldDB" id="A0A1X7FT76"/>
<keyword evidence="3" id="KW-1185">Reference proteome</keyword>
<reference evidence="3" key="1">
    <citation type="submission" date="2017-04" db="EMBL/GenBank/DDBJ databases">
        <authorList>
            <person name="Varghese N."/>
            <person name="Submissions S."/>
        </authorList>
    </citation>
    <scope>NUCLEOTIDE SEQUENCE [LARGE SCALE GENOMIC DNA]</scope>
    <source>
        <strain evidence="3">Ballard 720</strain>
    </source>
</reference>
<name>A0A1X7FT76_TRICW</name>
<dbReference type="Proteomes" id="UP000192911">
    <property type="component" value="Unassembled WGS sequence"/>
</dbReference>
<feature type="compositionally biased region" description="Basic and acidic residues" evidence="1">
    <location>
        <begin position="12"/>
        <end position="51"/>
    </location>
</feature>
<feature type="compositionally biased region" description="Polar residues" evidence="1">
    <location>
        <begin position="1"/>
        <end position="10"/>
    </location>
</feature>
<evidence type="ECO:0000313" key="3">
    <source>
        <dbReference type="Proteomes" id="UP000192911"/>
    </source>
</evidence>
<dbReference type="EMBL" id="FXAH01000011">
    <property type="protein sequence ID" value="SMF57759.1"/>
    <property type="molecule type" value="Genomic_DNA"/>
</dbReference>
<dbReference type="RefSeq" id="WP_170151707.1">
    <property type="nucleotide sequence ID" value="NZ_BSQD01000008.1"/>
</dbReference>
<accession>A0A1X7FT76</accession>
<evidence type="ECO:0000256" key="1">
    <source>
        <dbReference type="SAM" id="MobiDB-lite"/>
    </source>
</evidence>
<sequence>MNETTGTPQQADFKHPKPAQHNDDARSRMPERHDEGRKQSPADKPGRKPGEGETPVG</sequence>
<dbReference type="GeneID" id="95552875"/>
<organism evidence="2 3">
    <name type="scientific">Trinickia caryophylli</name>
    <name type="common">Paraburkholderia caryophylli</name>
    <dbReference type="NCBI Taxonomy" id="28094"/>
    <lineage>
        <taxon>Bacteria</taxon>
        <taxon>Pseudomonadati</taxon>
        <taxon>Pseudomonadota</taxon>
        <taxon>Betaproteobacteria</taxon>
        <taxon>Burkholderiales</taxon>
        <taxon>Burkholderiaceae</taxon>
        <taxon>Trinickia</taxon>
    </lineage>
</organism>
<feature type="region of interest" description="Disordered" evidence="1">
    <location>
        <begin position="1"/>
        <end position="57"/>
    </location>
</feature>
<evidence type="ECO:0000313" key="2">
    <source>
        <dbReference type="EMBL" id="SMF57759.1"/>
    </source>
</evidence>